<keyword evidence="4" id="KW-1185">Reference proteome</keyword>
<evidence type="ECO:0008006" key="5">
    <source>
        <dbReference type="Google" id="ProtNLM"/>
    </source>
</evidence>
<feature type="signal peptide" evidence="2">
    <location>
        <begin position="1"/>
        <end position="19"/>
    </location>
</feature>
<dbReference type="AlphaFoldDB" id="A0A6A6FWA2"/>
<dbReference type="Proteomes" id="UP000799539">
    <property type="component" value="Unassembled WGS sequence"/>
</dbReference>
<accession>A0A6A6FWA2</accession>
<organism evidence="3 4">
    <name type="scientific">Cercospora zeae-maydis SCOH1-5</name>
    <dbReference type="NCBI Taxonomy" id="717836"/>
    <lineage>
        <taxon>Eukaryota</taxon>
        <taxon>Fungi</taxon>
        <taxon>Dikarya</taxon>
        <taxon>Ascomycota</taxon>
        <taxon>Pezizomycotina</taxon>
        <taxon>Dothideomycetes</taxon>
        <taxon>Dothideomycetidae</taxon>
        <taxon>Mycosphaerellales</taxon>
        <taxon>Mycosphaerellaceae</taxon>
        <taxon>Cercospora</taxon>
    </lineage>
</organism>
<feature type="compositionally biased region" description="Low complexity" evidence="1">
    <location>
        <begin position="185"/>
        <end position="195"/>
    </location>
</feature>
<feature type="compositionally biased region" description="Polar residues" evidence="1">
    <location>
        <begin position="169"/>
        <end position="184"/>
    </location>
</feature>
<keyword evidence="2" id="KW-0732">Signal</keyword>
<reference evidence="3" key="1">
    <citation type="journal article" date="2020" name="Stud. Mycol.">
        <title>101 Dothideomycetes genomes: a test case for predicting lifestyles and emergence of pathogens.</title>
        <authorList>
            <person name="Haridas S."/>
            <person name="Albert R."/>
            <person name="Binder M."/>
            <person name="Bloem J."/>
            <person name="Labutti K."/>
            <person name="Salamov A."/>
            <person name="Andreopoulos B."/>
            <person name="Baker S."/>
            <person name="Barry K."/>
            <person name="Bills G."/>
            <person name="Bluhm B."/>
            <person name="Cannon C."/>
            <person name="Castanera R."/>
            <person name="Culley D."/>
            <person name="Daum C."/>
            <person name="Ezra D."/>
            <person name="Gonzalez J."/>
            <person name="Henrissat B."/>
            <person name="Kuo A."/>
            <person name="Liang C."/>
            <person name="Lipzen A."/>
            <person name="Lutzoni F."/>
            <person name="Magnuson J."/>
            <person name="Mondo S."/>
            <person name="Nolan M."/>
            <person name="Ohm R."/>
            <person name="Pangilinan J."/>
            <person name="Park H.-J."/>
            <person name="Ramirez L."/>
            <person name="Alfaro M."/>
            <person name="Sun H."/>
            <person name="Tritt A."/>
            <person name="Yoshinaga Y."/>
            <person name="Zwiers L.-H."/>
            <person name="Turgeon B."/>
            <person name="Goodwin S."/>
            <person name="Spatafora J."/>
            <person name="Crous P."/>
            <person name="Grigoriev I."/>
        </authorList>
    </citation>
    <scope>NUCLEOTIDE SEQUENCE</scope>
    <source>
        <strain evidence="3">SCOH1-5</strain>
    </source>
</reference>
<sequence length="233" mass="22398">MQLITDLSLLASLASTVAATSSSPYPGCSTVSTTITTTVATITVTATPGASSPVGAATPSLSHSLFTSGSCSSSASTSASSSAAVWTSTAQAPPATTTTTTMPWALSTYTSSAKAGTTTTVTQCVAGGQQAGINTVPGANGTVYIVCAGAPYPTVSTRTGKSIADPVGATSTTRFSSYPTGPANSTSGPTATGTGSVHVTPTGIVPFTGGAASIGGKKALVALAAVAIGMLFV</sequence>
<protein>
    <recommendedName>
        <fullName evidence="5">Ig-like domain-containing protein</fullName>
    </recommendedName>
</protein>
<evidence type="ECO:0000313" key="3">
    <source>
        <dbReference type="EMBL" id="KAF2217644.1"/>
    </source>
</evidence>
<proteinExistence type="predicted"/>
<evidence type="ECO:0000313" key="4">
    <source>
        <dbReference type="Proteomes" id="UP000799539"/>
    </source>
</evidence>
<evidence type="ECO:0000256" key="1">
    <source>
        <dbReference type="SAM" id="MobiDB-lite"/>
    </source>
</evidence>
<name>A0A6A6FWA2_9PEZI</name>
<gene>
    <name evidence="3" type="ORF">CERZMDRAFT_104280</name>
</gene>
<feature type="region of interest" description="Disordered" evidence="1">
    <location>
        <begin position="159"/>
        <end position="195"/>
    </location>
</feature>
<dbReference type="EMBL" id="ML992662">
    <property type="protein sequence ID" value="KAF2217644.1"/>
    <property type="molecule type" value="Genomic_DNA"/>
</dbReference>
<evidence type="ECO:0000256" key="2">
    <source>
        <dbReference type="SAM" id="SignalP"/>
    </source>
</evidence>
<feature type="chain" id="PRO_5025518230" description="Ig-like domain-containing protein" evidence="2">
    <location>
        <begin position="20"/>
        <end position="233"/>
    </location>
</feature>
<dbReference type="OrthoDB" id="3650370at2759"/>